<organism evidence="2 3">
    <name type="scientific">Diversispora epigaea</name>
    <dbReference type="NCBI Taxonomy" id="1348612"/>
    <lineage>
        <taxon>Eukaryota</taxon>
        <taxon>Fungi</taxon>
        <taxon>Fungi incertae sedis</taxon>
        <taxon>Mucoromycota</taxon>
        <taxon>Glomeromycotina</taxon>
        <taxon>Glomeromycetes</taxon>
        <taxon>Diversisporales</taxon>
        <taxon>Diversisporaceae</taxon>
        <taxon>Diversispora</taxon>
    </lineage>
</organism>
<dbReference type="OrthoDB" id="2425383at2759"/>
<feature type="compositionally biased region" description="Acidic residues" evidence="1">
    <location>
        <begin position="509"/>
        <end position="540"/>
    </location>
</feature>
<feature type="compositionally biased region" description="Polar residues" evidence="1">
    <location>
        <begin position="85"/>
        <end position="98"/>
    </location>
</feature>
<name>A0A397G3B2_9GLOM</name>
<feature type="region of interest" description="Disordered" evidence="1">
    <location>
        <begin position="167"/>
        <end position="238"/>
    </location>
</feature>
<evidence type="ECO:0000256" key="1">
    <source>
        <dbReference type="SAM" id="MobiDB-lite"/>
    </source>
</evidence>
<dbReference type="EMBL" id="PQFF01000547">
    <property type="protein sequence ID" value="RHZ45501.1"/>
    <property type="molecule type" value="Genomic_DNA"/>
</dbReference>
<feature type="compositionally biased region" description="Polar residues" evidence="1">
    <location>
        <begin position="481"/>
        <end position="490"/>
    </location>
</feature>
<proteinExistence type="predicted"/>
<dbReference type="AlphaFoldDB" id="A0A397G3B2"/>
<evidence type="ECO:0000313" key="2">
    <source>
        <dbReference type="EMBL" id="RHZ45501.1"/>
    </source>
</evidence>
<sequence>MSNDQLTINTLRELNSRLASEITELRKENAEIPELRKKFSENDKDTAVENAELKARVAKLEQKQSKTDEKNNFIDKSDDDAKGIDQSSHLIYLTSNSDVAPERIENSSDNTPDDAKHRTSGSSDPYQEKDSRSFTSPIPIGTLSSEEKEMNEFLELENKKTVSNMIRERNREKKLQVQDLSPNNTSKTSDQISVSKNNEKSSDEISVTKNHEKSSDEISDMSSDKISEQNTELIDSPDKPLTNLVVKQELQQQIAVTTGDNNSAMLDEDSMQDIDISISDLSPVSVQTIVCIFRKAIRSGQDTILYWYHFAGKYDRRIDEVSVSNKVVSVQTIVCIFRKAIRSGQDTILYWYHFAGKYDRRIDEVSVSNKVGKKKATSLVYHEIKQFLPDITDVNLRHIILKARKIRTLFSAVGIEKIKQVSYSANAISNLSYTQIQNIINYVNEQTSNSNIPLTKKTLEETEVNEKVNKTEVNISIESQSLVLSSNEPSPENDQDLEFSGTKIQVSVPDEDISNNNDDEDENDVGEESSDDDNSDDDDETNSKDSTKVDTTHNHAYFRNKMAEQYPDLYWEGRDGNKDYYGITDESLCPLCKLDHYEDYGIKGRYKTGSYFIKCEQHGIKIGVTA</sequence>
<comment type="caution">
    <text evidence="2">The sequence shown here is derived from an EMBL/GenBank/DDBJ whole genome shotgun (WGS) entry which is preliminary data.</text>
</comment>
<evidence type="ECO:0000313" key="3">
    <source>
        <dbReference type="Proteomes" id="UP000266861"/>
    </source>
</evidence>
<protein>
    <submittedName>
        <fullName evidence="2">Uncharacterized protein</fullName>
    </submittedName>
</protein>
<feature type="compositionally biased region" description="Basic and acidic residues" evidence="1">
    <location>
        <begin position="167"/>
        <end position="176"/>
    </location>
</feature>
<feature type="compositionally biased region" description="Basic and acidic residues" evidence="1">
    <location>
        <begin position="209"/>
        <end position="227"/>
    </location>
</feature>
<gene>
    <name evidence="2" type="ORF">Glove_673g11</name>
</gene>
<accession>A0A397G3B2</accession>
<dbReference type="Proteomes" id="UP000266861">
    <property type="component" value="Unassembled WGS sequence"/>
</dbReference>
<feature type="region of interest" description="Disordered" evidence="1">
    <location>
        <begin position="481"/>
        <end position="550"/>
    </location>
</feature>
<feature type="region of interest" description="Disordered" evidence="1">
    <location>
        <begin position="59"/>
        <end position="146"/>
    </location>
</feature>
<reference evidence="2 3" key="1">
    <citation type="submission" date="2018-08" db="EMBL/GenBank/DDBJ databases">
        <title>Genome and evolution of the arbuscular mycorrhizal fungus Diversispora epigaea (formerly Glomus versiforme) and its bacterial endosymbionts.</title>
        <authorList>
            <person name="Sun X."/>
            <person name="Fei Z."/>
            <person name="Harrison M."/>
        </authorList>
    </citation>
    <scope>NUCLEOTIDE SEQUENCE [LARGE SCALE GENOMIC DNA]</scope>
    <source>
        <strain evidence="2 3">IT104</strain>
    </source>
</reference>
<feature type="compositionally biased region" description="Basic and acidic residues" evidence="1">
    <location>
        <begin position="59"/>
        <end position="83"/>
    </location>
</feature>
<feature type="compositionally biased region" description="Polar residues" evidence="1">
    <location>
        <begin position="178"/>
        <end position="196"/>
    </location>
</feature>
<feature type="compositionally biased region" description="Basic and acidic residues" evidence="1">
    <location>
        <begin position="541"/>
        <end position="550"/>
    </location>
</feature>
<keyword evidence="3" id="KW-1185">Reference proteome</keyword>